<evidence type="ECO:0000313" key="8">
    <source>
        <dbReference type="EMBL" id="SCN12382.1"/>
    </source>
</evidence>
<dbReference type="Pfam" id="PF00889">
    <property type="entry name" value="EF_TS"/>
    <property type="match status" value="1"/>
</dbReference>
<protein>
    <recommendedName>
        <fullName evidence="4">Elongation factor Ts, mitochondrial</fullName>
        <shortName evidence="4">EF-Ts</shortName>
        <shortName evidence="4">EF-TsMt</shortName>
    </recommendedName>
</protein>
<dbReference type="Proteomes" id="UP000078597">
    <property type="component" value="Unassembled WGS sequence"/>
</dbReference>
<organism evidence="7 9">
    <name type="scientific">Plasmodium malariae</name>
    <dbReference type="NCBI Taxonomy" id="5858"/>
    <lineage>
        <taxon>Eukaryota</taxon>
        <taxon>Sar</taxon>
        <taxon>Alveolata</taxon>
        <taxon>Apicomplexa</taxon>
        <taxon>Aconoidasida</taxon>
        <taxon>Haemosporida</taxon>
        <taxon>Plasmodiidae</taxon>
        <taxon>Plasmodium</taxon>
        <taxon>Plasmodium (Plasmodium)</taxon>
    </lineage>
</organism>
<dbReference type="EMBL" id="FLQW01003394">
    <property type="protein sequence ID" value="SBS95602.1"/>
    <property type="molecule type" value="Genomic_DNA"/>
</dbReference>
<dbReference type="AlphaFoldDB" id="A0A1A8WRT6"/>
<dbReference type="EMBL" id="LT594629">
    <property type="protein sequence ID" value="SCN12382.1"/>
    <property type="molecule type" value="Genomic_DNA"/>
</dbReference>
<proteinExistence type="inferred from homology"/>
<keyword evidence="2 4" id="KW-0251">Elongation factor</keyword>
<evidence type="ECO:0000313" key="7">
    <source>
        <dbReference type="EMBL" id="SBS95602.1"/>
    </source>
</evidence>
<keyword evidence="3 4" id="KW-0648">Protein biosynthesis</keyword>
<dbReference type="Proteomes" id="UP000219813">
    <property type="component" value="Chromosome 8"/>
</dbReference>
<dbReference type="PANTHER" id="PTHR11741">
    <property type="entry name" value="ELONGATION FACTOR TS"/>
    <property type="match status" value="1"/>
</dbReference>
<gene>
    <name evidence="8" type="primary">EF-Ts</name>
    <name evidence="7" type="ORF">PMALA_048030</name>
    <name evidence="8" type="ORF">PMUG01_08051200</name>
</gene>
<dbReference type="SUPFAM" id="SSF54713">
    <property type="entry name" value="Elongation factor Ts (EF-Ts), dimerisation domain"/>
    <property type="match status" value="2"/>
</dbReference>
<dbReference type="GeneID" id="39868494"/>
<dbReference type="Gene3D" id="1.10.286.20">
    <property type="match status" value="1"/>
</dbReference>
<dbReference type="InterPro" id="IPR009060">
    <property type="entry name" value="UBA-like_sf"/>
</dbReference>
<evidence type="ECO:0000313" key="10">
    <source>
        <dbReference type="Proteomes" id="UP000219813"/>
    </source>
</evidence>
<reference evidence="9" key="2">
    <citation type="submission" date="2016-05" db="EMBL/GenBank/DDBJ databases">
        <authorList>
            <person name="Naeem Raeece"/>
        </authorList>
    </citation>
    <scope>NUCLEOTIDE SEQUENCE [LARGE SCALE GENOMIC DNA]</scope>
</reference>
<sequence length="386" mass="44138">MKFLSPVLFIFLNCSFCALCFKTNKSLKLSYNINNLKKSRKNFNNNIKVYSSNEHLKQLKYVREVTNASIQICNNALKECNNDIEKAVELVRKNAKNSLFVSTSVKTQKEGLVAAGILDNKIVLIELLSDSDFVSRNDKFVSFVKNLVNIALVGEMSSLNKSEATANYAASSTTFTSSTHNIDNLLTLPYVDQNGRSNETVGEHLNYLRNIFREDIKIGRFTKYVKRNEQEFLHFYIHNVIEGNNTVGLSGVLLVMNIETLNENLKTKKEDILNIADDLAMHILSAKPVSISVDRLNEKVVKRELDIIKESLKDLKKPENIITNMINGKIRKFYSSVVLLEQEYMLDDTKRKVSQVIKDFSKKHEININVEYFDNFIIGEQNILKD</sequence>
<reference evidence="7" key="1">
    <citation type="submission" date="2016-05" db="EMBL/GenBank/DDBJ databases">
        <authorList>
            <person name="Lavstsen T."/>
            <person name="Jespersen J.S."/>
        </authorList>
    </citation>
    <scope>NUCLEOTIDE SEQUENCE [LARGE SCALE GENOMIC DNA]</scope>
</reference>
<feature type="domain" description="Translation elongation factor EFTs/EF1B dimerisation" evidence="6">
    <location>
        <begin position="123"/>
        <end position="379"/>
    </location>
</feature>
<keyword evidence="4" id="KW-0496">Mitochondrion</keyword>
<dbReference type="GO" id="GO:0005739">
    <property type="term" value="C:mitochondrion"/>
    <property type="evidence" value="ECO:0007669"/>
    <property type="project" value="UniProtKB-SubCell"/>
</dbReference>
<feature type="chain" id="PRO_5015059753" description="Elongation factor Ts, mitochondrial" evidence="5">
    <location>
        <begin position="21"/>
        <end position="386"/>
    </location>
</feature>
<evidence type="ECO:0000256" key="2">
    <source>
        <dbReference type="ARBA" id="ARBA00022768"/>
    </source>
</evidence>
<dbReference type="PANTHER" id="PTHR11741:SF0">
    <property type="entry name" value="ELONGATION FACTOR TS, MITOCHONDRIAL"/>
    <property type="match status" value="1"/>
</dbReference>
<dbReference type="VEuPathDB" id="PlasmoDB:PmUG01_08051200"/>
<keyword evidence="10" id="KW-1185">Reference proteome</keyword>
<dbReference type="GO" id="GO:0003746">
    <property type="term" value="F:translation elongation factor activity"/>
    <property type="evidence" value="ECO:0007669"/>
    <property type="project" value="UniProtKB-UniRule"/>
</dbReference>
<dbReference type="OrthoDB" id="277235at2759"/>
<accession>A0A1A8WRT6</accession>
<comment type="similarity">
    <text evidence="1 4">Belongs to the EF-Ts family.</text>
</comment>
<name>A0A1A8WRT6_PLAMA</name>
<keyword evidence="5" id="KW-0732">Signal</keyword>
<dbReference type="SUPFAM" id="SSF46934">
    <property type="entry name" value="UBA-like"/>
    <property type="match status" value="1"/>
</dbReference>
<evidence type="ECO:0000259" key="6">
    <source>
        <dbReference type="Pfam" id="PF00889"/>
    </source>
</evidence>
<evidence type="ECO:0000256" key="1">
    <source>
        <dbReference type="ARBA" id="ARBA00005532"/>
    </source>
</evidence>
<dbReference type="KEGG" id="pmal:PMUG01_08051200"/>
<evidence type="ECO:0000256" key="4">
    <source>
        <dbReference type="HAMAP-Rule" id="MF_03135"/>
    </source>
</evidence>
<dbReference type="InterPro" id="IPR001816">
    <property type="entry name" value="Transl_elong_EFTs/EF1B"/>
</dbReference>
<dbReference type="GO" id="GO:0070125">
    <property type="term" value="P:mitochondrial translational elongation"/>
    <property type="evidence" value="ECO:0007669"/>
    <property type="project" value="TreeGrafter"/>
</dbReference>
<dbReference type="RefSeq" id="XP_028861353.1">
    <property type="nucleotide sequence ID" value="XM_029004690.1"/>
</dbReference>
<evidence type="ECO:0000256" key="5">
    <source>
        <dbReference type="SAM" id="SignalP"/>
    </source>
</evidence>
<dbReference type="InterPro" id="IPR014039">
    <property type="entry name" value="Transl_elong_EFTs/EF1B_dimer"/>
</dbReference>
<dbReference type="HAMAP" id="MF_00050">
    <property type="entry name" value="EF_Ts"/>
    <property type="match status" value="1"/>
</dbReference>
<feature type="signal peptide" evidence="5">
    <location>
        <begin position="1"/>
        <end position="20"/>
    </location>
</feature>
<dbReference type="InterPro" id="IPR036402">
    <property type="entry name" value="EF-Ts_dimer_sf"/>
</dbReference>
<evidence type="ECO:0000313" key="9">
    <source>
        <dbReference type="Proteomes" id="UP000078597"/>
    </source>
</evidence>
<reference evidence="8 10" key="3">
    <citation type="submission" date="2016-06" db="EMBL/GenBank/DDBJ databases">
        <authorList>
            <consortium name="Pathogen Informatics"/>
        </authorList>
    </citation>
    <scope>NUCLEOTIDE SEQUENCE [LARGE SCALE GENOMIC DNA]</scope>
</reference>
<dbReference type="Gene3D" id="3.30.479.20">
    <property type="entry name" value="Elongation factor Ts, dimerisation domain"/>
    <property type="match status" value="2"/>
</dbReference>
<comment type="function">
    <text evidence="4">Associates with the EF-Tu.GDP complex and induces the exchange of GDP to GTP. It remains bound to the aminoacyl-tRNA.EF-Tu.GTP complex up to the GTP hydrolysis stage on the ribosome.</text>
</comment>
<dbReference type="Gene3D" id="1.10.8.10">
    <property type="entry name" value="DNA helicase RuvA subunit, C-terminal domain"/>
    <property type="match status" value="1"/>
</dbReference>
<comment type="subcellular location">
    <subcellularLocation>
        <location evidence="4">Mitochondrion</location>
    </subcellularLocation>
</comment>
<dbReference type="OMA" id="QEYMLDD"/>
<evidence type="ECO:0000256" key="3">
    <source>
        <dbReference type="ARBA" id="ARBA00022917"/>
    </source>
</evidence>